<evidence type="ECO:0000313" key="2">
    <source>
        <dbReference type="EMBL" id="GAH51679.1"/>
    </source>
</evidence>
<name>X1HCV7_9ZZZZ</name>
<dbReference type="EMBL" id="BARU01024646">
    <property type="protein sequence ID" value="GAH51679.1"/>
    <property type="molecule type" value="Genomic_DNA"/>
</dbReference>
<feature type="non-terminal residue" evidence="2">
    <location>
        <position position="1"/>
    </location>
</feature>
<reference evidence="2" key="1">
    <citation type="journal article" date="2014" name="Front. Microbiol.">
        <title>High frequency of phylogenetically diverse reductive dehalogenase-homologous genes in deep subseafloor sedimentary metagenomes.</title>
        <authorList>
            <person name="Kawai M."/>
            <person name="Futagami T."/>
            <person name="Toyoda A."/>
            <person name="Takaki Y."/>
            <person name="Nishi S."/>
            <person name="Hori S."/>
            <person name="Arai W."/>
            <person name="Tsubouchi T."/>
            <person name="Morono Y."/>
            <person name="Uchiyama I."/>
            <person name="Ito T."/>
            <person name="Fujiyama A."/>
            <person name="Inagaki F."/>
            <person name="Takami H."/>
        </authorList>
    </citation>
    <scope>NUCLEOTIDE SEQUENCE</scope>
    <source>
        <strain evidence="2">Expedition CK06-06</strain>
    </source>
</reference>
<proteinExistence type="predicted"/>
<organism evidence="2">
    <name type="scientific">marine sediment metagenome</name>
    <dbReference type="NCBI Taxonomy" id="412755"/>
    <lineage>
        <taxon>unclassified sequences</taxon>
        <taxon>metagenomes</taxon>
        <taxon>ecological metagenomes</taxon>
    </lineage>
</organism>
<gene>
    <name evidence="2" type="ORF">S03H2_39816</name>
</gene>
<sequence>RATMNEKTKKKERAMLLEKTKRYERARRFE</sequence>
<evidence type="ECO:0000256" key="1">
    <source>
        <dbReference type="SAM" id="MobiDB-lite"/>
    </source>
</evidence>
<protein>
    <submittedName>
        <fullName evidence="2">Uncharacterized protein</fullName>
    </submittedName>
</protein>
<comment type="caution">
    <text evidence="2">The sequence shown here is derived from an EMBL/GenBank/DDBJ whole genome shotgun (WGS) entry which is preliminary data.</text>
</comment>
<accession>X1HCV7</accession>
<dbReference type="AlphaFoldDB" id="X1HCV7"/>
<feature type="region of interest" description="Disordered" evidence="1">
    <location>
        <begin position="1"/>
        <end position="30"/>
    </location>
</feature>